<sequence>MCINCNIRLPVPNAYCDVFGLRRGALMSGRQISKYVMNFDYTTLSPKNKSLLYFLLGRNVDEALIEFEQNRIEKENNKGSLLSQLFELWELHPIGQKICAEMEDSVPGIYYATVQYFKVDNKQLHRALNGEEYLTGKYVLIDGVREPLEPIREGNWEYFRTMYDV</sequence>
<protein>
    <submittedName>
        <fullName evidence="1">Uncharacterized protein</fullName>
    </submittedName>
</protein>
<name>A0A8F8PKH5_9VIRU</name>
<evidence type="ECO:0000313" key="1">
    <source>
        <dbReference type="EMBL" id="QYA18786.1"/>
    </source>
</evidence>
<gene>
    <name evidence="1" type="ORF">KOM_12_518</name>
</gene>
<proteinExistence type="predicted"/>
<accession>A0A8F8PKH5</accession>
<reference evidence="1" key="1">
    <citation type="submission" date="2021-06" db="EMBL/GenBank/DDBJ databases">
        <authorList>
            <person name="Rolland C."/>
        </authorList>
    </citation>
    <scope>NUCLEOTIDE SEQUENCE</scope>
    <source>
        <strain evidence="1">347.936635</strain>
    </source>
</reference>
<dbReference type="EMBL" id="MZ420154">
    <property type="protein sequence ID" value="QYA18786.1"/>
    <property type="molecule type" value="Genomic_DNA"/>
</dbReference>
<organism evidence="1">
    <name type="scientific">Clandestinovirus</name>
    <dbReference type="NCBI Taxonomy" id="2831644"/>
    <lineage>
        <taxon>Viruses</taxon>
    </lineage>
</organism>